<reference evidence="3" key="1">
    <citation type="journal article" date="2014" name="Science">
        <title>Ancient hybridizations among the ancestral genomes of bread wheat.</title>
        <authorList>
            <consortium name="International Wheat Genome Sequencing Consortium,"/>
            <person name="Marcussen T."/>
            <person name="Sandve S.R."/>
            <person name="Heier L."/>
            <person name="Spannagl M."/>
            <person name="Pfeifer M."/>
            <person name="Jakobsen K.S."/>
            <person name="Wulff B.B."/>
            <person name="Steuernagel B."/>
            <person name="Mayer K.F."/>
            <person name="Olsen O.A."/>
        </authorList>
    </citation>
    <scope>NUCLEOTIDE SEQUENCE [LARGE SCALE GENOMIC DNA]</scope>
    <source>
        <strain evidence="3">cv. AL8/78</strain>
    </source>
</reference>
<reference evidence="3" key="2">
    <citation type="journal article" date="2017" name="Nat. Plants">
        <title>The Aegilops tauschii genome reveals multiple impacts of transposons.</title>
        <authorList>
            <person name="Zhao G."/>
            <person name="Zou C."/>
            <person name="Li K."/>
            <person name="Wang K."/>
            <person name="Li T."/>
            <person name="Gao L."/>
            <person name="Zhang X."/>
            <person name="Wang H."/>
            <person name="Yang Z."/>
            <person name="Liu X."/>
            <person name="Jiang W."/>
            <person name="Mao L."/>
            <person name="Kong X."/>
            <person name="Jiao Y."/>
            <person name="Jia J."/>
        </authorList>
    </citation>
    <scope>NUCLEOTIDE SEQUENCE [LARGE SCALE GENOMIC DNA]</scope>
    <source>
        <strain evidence="3">cv. AL8/78</strain>
    </source>
</reference>
<accession>A0A453ET38</accession>
<feature type="compositionally biased region" description="Polar residues" evidence="1">
    <location>
        <begin position="45"/>
        <end position="63"/>
    </location>
</feature>
<reference evidence="2" key="5">
    <citation type="journal article" date="2021" name="G3 (Bethesda)">
        <title>Aegilops tauschii genome assembly Aet v5.0 features greater sequence contiguity and improved annotation.</title>
        <authorList>
            <person name="Wang L."/>
            <person name="Zhu T."/>
            <person name="Rodriguez J.C."/>
            <person name="Deal K.R."/>
            <person name="Dubcovsky J."/>
            <person name="McGuire P.E."/>
            <person name="Lux T."/>
            <person name="Spannagl M."/>
            <person name="Mayer K.F.X."/>
            <person name="Baldrich P."/>
            <person name="Meyers B.C."/>
            <person name="Huo N."/>
            <person name="Gu Y.Q."/>
            <person name="Zhou H."/>
            <person name="Devos K.M."/>
            <person name="Bennetzen J.L."/>
            <person name="Unver T."/>
            <person name="Budak H."/>
            <person name="Gulick P.J."/>
            <person name="Galiba G."/>
            <person name="Kalapos B."/>
            <person name="Nelson D.R."/>
            <person name="Li P."/>
            <person name="You F.M."/>
            <person name="Luo M.C."/>
            <person name="Dvorak J."/>
        </authorList>
    </citation>
    <scope>NUCLEOTIDE SEQUENCE [LARGE SCALE GENOMIC DNA]</scope>
    <source>
        <strain evidence="2">cv. AL8/78</strain>
    </source>
</reference>
<organism evidence="2 3">
    <name type="scientific">Aegilops tauschii subsp. strangulata</name>
    <name type="common">Goatgrass</name>
    <dbReference type="NCBI Taxonomy" id="200361"/>
    <lineage>
        <taxon>Eukaryota</taxon>
        <taxon>Viridiplantae</taxon>
        <taxon>Streptophyta</taxon>
        <taxon>Embryophyta</taxon>
        <taxon>Tracheophyta</taxon>
        <taxon>Spermatophyta</taxon>
        <taxon>Magnoliopsida</taxon>
        <taxon>Liliopsida</taxon>
        <taxon>Poales</taxon>
        <taxon>Poaceae</taxon>
        <taxon>BOP clade</taxon>
        <taxon>Pooideae</taxon>
        <taxon>Triticodae</taxon>
        <taxon>Triticeae</taxon>
        <taxon>Triticinae</taxon>
        <taxon>Aegilops</taxon>
    </lineage>
</organism>
<dbReference type="Proteomes" id="UP000015105">
    <property type="component" value="Chromosome 3D"/>
</dbReference>
<reference evidence="2" key="3">
    <citation type="journal article" date="2017" name="Nature">
        <title>Genome sequence of the progenitor of the wheat D genome Aegilops tauschii.</title>
        <authorList>
            <person name="Luo M.C."/>
            <person name="Gu Y.Q."/>
            <person name="Puiu D."/>
            <person name="Wang H."/>
            <person name="Twardziok S.O."/>
            <person name="Deal K.R."/>
            <person name="Huo N."/>
            <person name="Zhu T."/>
            <person name="Wang L."/>
            <person name="Wang Y."/>
            <person name="McGuire P.E."/>
            <person name="Liu S."/>
            <person name="Long H."/>
            <person name="Ramasamy R.K."/>
            <person name="Rodriguez J.C."/>
            <person name="Van S.L."/>
            <person name="Yuan L."/>
            <person name="Wang Z."/>
            <person name="Xia Z."/>
            <person name="Xiao L."/>
            <person name="Anderson O.D."/>
            <person name="Ouyang S."/>
            <person name="Liang Y."/>
            <person name="Zimin A.V."/>
            <person name="Pertea G."/>
            <person name="Qi P."/>
            <person name="Bennetzen J.L."/>
            <person name="Dai X."/>
            <person name="Dawson M.W."/>
            <person name="Muller H.G."/>
            <person name="Kugler K."/>
            <person name="Rivarola-Duarte L."/>
            <person name="Spannagl M."/>
            <person name="Mayer K.F.X."/>
            <person name="Lu F.H."/>
            <person name="Bevan M.W."/>
            <person name="Leroy P."/>
            <person name="Li P."/>
            <person name="You F.M."/>
            <person name="Sun Q."/>
            <person name="Liu Z."/>
            <person name="Lyons E."/>
            <person name="Wicker T."/>
            <person name="Salzberg S.L."/>
            <person name="Devos K.M."/>
            <person name="Dvorak J."/>
        </authorList>
    </citation>
    <scope>NUCLEOTIDE SEQUENCE [LARGE SCALE GENOMIC DNA]</scope>
    <source>
        <strain evidence="2">cv. AL8/78</strain>
    </source>
</reference>
<sequence length="102" mass="11221">MVTKHVNTYSELFCHRLTLVYGHAHPSGCRWPAASIEEHGKNGGRASTSSSTNLQPPRVTTSAPSSILAGSSCWQVSNSNFLLCLFLSYQLATYVNRFIMDL</sequence>
<keyword evidence="3" id="KW-1185">Reference proteome</keyword>
<evidence type="ECO:0000256" key="1">
    <source>
        <dbReference type="SAM" id="MobiDB-lite"/>
    </source>
</evidence>
<protein>
    <submittedName>
        <fullName evidence="2">Uncharacterized protein</fullName>
    </submittedName>
</protein>
<evidence type="ECO:0000313" key="2">
    <source>
        <dbReference type="EnsemblPlants" id="AET3Gv20447900.5"/>
    </source>
</evidence>
<dbReference type="EnsemblPlants" id="AET3Gv20447900.5">
    <property type="protein sequence ID" value="AET3Gv20447900.5"/>
    <property type="gene ID" value="AET3Gv20447900"/>
</dbReference>
<proteinExistence type="predicted"/>
<evidence type="ECO:0000313" key="3">
    <source>
        <dbReference type="Proteomes" id="UP000015105"/>
    </source>
</evidence>
<name>A0A453ET38_AEGTS</name>
<dbReference type="Gramene" id="AET3Gv20447900.5">
    <property type="protein sequence ID" value="AET3Gv20447900.5"/>
    <property type="gene ID" value="AET3Gv20447900"/>
</dbReference>
<feature type="region of interest" description="Disordered" evidence="1">
    <location>
        <begin position="40"/>
        <end position="63"/>
    </location>
</feature>
<reference evidence="2" key="4">
    <citation type="submission" date="2019-03" db="UniProtKB">
        <authorList>
            <consortium name="EnsemblPlants"/>
        </authorList>
    </citation>
    <scope>IDENTIFICATION</scope>
</reference>
<dbReference type="AlphaFoldDB" id="A0A453ET38"/>